<dbReference type="InterPro" id="IPR049453">
    <property type="entry name" value="Memb_transporter_dom"/>
</dbReference>
<feature type="transmembrane region" description="Helical" evidence="5">
    <location>
        <begin position="142"/>
        <end position="169"/>
    </location>
</feature>
<feature type="transmembrane region" description="Helical" evidence="5">
    <location>
        <begin position="727"/>
        <end position="747"/>
    </location>
</feature>
<feature type="domain" description="Integral membrane bound transporter" evidence="6">
    <location>
        <begin position="675"/>
        <end position="811"/>
    </location>
</feature>
<evidence type="ECO:0000256" key="4">
    <source>
        <dbReference type="ARBA" id="ARBA00023136"/>
    </source>
</evidence>
<feature type="transmembrane region" description="Helical" evidence="5">
    <location>
        <begin position="98"/>
        <end position="116"/>
    </location>
</feature>
<feature type="transmembrane region" description="Helical" evidence="5">
    <location>
        <begin position="238"/>
        <end position="260"/>
    </location>
</feature>
<dbReference type="PANTHER" id="PTHR47804">
    <property type="entry name" value="60S RIBOSOMAL PROTEIN L19"/>
    <property type="match status" value="1"/>
</dbReference>
<dbReference type="InterPro" id="IPR023244">
    <property type="entry name" value="Brefeldin_A-sensitivity_4"/>
</dbReference>
<gene>
    <name evidence="7" type="ORF">EMCG_05179</name>
</gene>
<proteinExistence type="predicted"/>
<evidence type="ECO:0000256" key="1">
    <source>
        <dbReference type="ARBA" id="ARBA00004141"/>
    </source>
</evidence>
<feature type="transmembrane region" description="Helical" evidence="5">
    <location>
        <begin position="703"/>
        <end position="721"/>
    </location>
</feature>
<dbReference type="Pfam" id="PF13515">
    <property type="entry name" value="FUSC_2"/>
    <property type="match status" value="1"/>
</dbReference>
<name>A0A0G2J6I3_9EURO</name>
<dbReference type="InterPro" id="IPR052430">
    <property type="entry name" value="IVT-Associated"/>
</dbReference>
<comment type="subcellular location">
    <subcellularLocation>
        <location evidence="1">Membrane</location>
        <topology evidence="1">Multi-pass membrane protein</topology>
    </subcellularLocation>
</comment>
<keyword evidence="2 5" id="KW-0812">Transmembrane</keyword>
<dbReference type="GO" id="GO:0016020">
    <property type="term" value="C:membrane"/>
    <property type="evidence" value="ECO:0007669"/>
    <property type="project" value="UniProtKB-SubCell"/>
</dbReference>
<keyword evidence="3 5" id="KW-1133">Transmembrane helix</keyword>
<sequence length="1035" mass="115383">MTPASSTATGRFLRPKLKQASFILPRTGQRFKGLINLSPDRENDDLGEREPLLGRGATPHSNNATFWRECYERFMGLISALYLFAASEAGKGVIKCSIAYLIGTLGTFLPVFAAFLGRQDGKHMVATITVYFHPARTRGSMILAMIHAFLAFIYATFISVTSMGISVFFEDKLGLLPLGHAIVLLVFCGGGLGFVGWVKLRRADPLANVACSLASLAIITVLTKEGAVQQGDLSLVKIFQVLKIIVMGVIATMAVCFLIFPVSARTQLRKDLVEMTGSLGTMLAIITESFLQGSAEHLEQNSFSSASNRNKKAYVAVDKWLKEAKFEHYFAGTEREYRLEKKLVRCIQDITQNIGGLQSAATLQFDLLRQSYQPSYVTPTREGESSSYFGSGLQPSIFSPAPLSLYEEPSNLTPVLGMAGSSRPTTDPGQIPLGSSQGNDTLVPQSPADIFEKFIAHLGPSMRALAYTVTEILDELPYSPGLEYKVAVNCKFRTSLDRALDLYHSARNDALNMVYWQKDFVKTKSVEAEADLEEVAASCGHFSFSLQAFAEQLKEILEVLDELQLETDERPNGRSWGWLRFWRPTPPDHINKWTAASRSAAERGETSVPPESFLIQGKDASLRPPDQPSAKDRLRYKIWKAFRIFRRDETKFAIKVGAGAALYALPSFLPSTRPFYSYWRGEWGLLSYMLVCSMTIGASNTTGFARFFGTTFGAICAFVAWEITTGNVFALAFIGWVMAFYTAYLILVKSQGPMGRFIMLTYNLTVLYAYSLSRADVDDGEDEGGDTPIVIDIAVHRVVAVLSGIIWGIIITRVIWPISARRKLKDGLSLLWLWMSVIWKREPLSTMTDGKSAIAYFTPREKLELQRFLVRLETLYTSARSEFELRGPFPDATYLMLLSRTRRMLDAIQAMNLEIMKNLTASEGEAAMLAYTLPERIQLSARISHLLSVVASSMKLEYPLNDSLPEIEHSRDRLLARLHRFRQDTTASRLTTDEDYALLYAYALVTGQLGNEIMAIINELSKLFGILDEDILKLE</sequence>
<dbReference type="EMBL" id="LCZI01001594">
    <property type="protein sequence ID" value="KKZ60056.1"/>
    <property type="molecule type" value="Genomic_DNA"/>
</dbReference>
<evidence type="ECO:0000256" key="3">
    <source>
        <dbReference type="ARBA" id="ARBA00022989"/>
    </source>
</evidence>
<feature type="transmembrane region" description="Helical" evidence="5">
    <location>
        <begin position="205"/>
        <end position="223"/>
    </location>
</feature>
<dbReference type="VEuPathDB" id="FungiDB:EMCG_05179"/>
<comment type="caution">
    <text evidence="7">The sequence shown here is derived from an EMBL/GenBank/DDBJ whole genome shotgun (WGS) entry which is preliminary data.</text>
</comment>
<organism evidence="7 8">
    <name type="scientific">[Emmonsia] crescens</name>
    <dbReference type="NCBI Taxonomy" id="73230"/>
    <lineage>
        <taxon>Eukaryota</taxon>
        <taxon>Fungi</taxon>
        <taxon>Dikarya</taxon>
        <taxon>Ascomycota</taxon>
        <taxon>Pezizomycotina</taxon>
        <taxon>Eurotiomycetes</taxon>
        <taxon>Eurotiomycetidae</taxon>
        <taxon>Onygenales</taxon>
        <taxon>Ajellomycetaceae</taxon>
        <taxon>Emergomyces</taxon>
    </lineage>
</organism>
<dbReference type="AlphaFoldDB" id="A0A0G2J6I3"/>
<dbReference type="OrthoDB" id="68611at2759"/>
<feature type="transmembrane region" description="Helical" evidence="5">
    <location>
        <begin position="793"/>
        <end position="816"/>
    </location>
</feature>
<dbReference type="PRINTS" id="PR02047">
    <property type="entry name" value="BREFELDNASP4"/>
</dbReference>
<evidence type="ECO:0000313" key="8">
    <source>
        <dbReference type="Proteomes" id="UP000034164"/>
    </source>
</evidence>
<evidence type="ECO:0000313" key="7">
    <source>
        <dbReference type="EMBL" id="KKZ60056.1"/>
    </source>
</evidence>
<evidence type="ECO:0000256" key="2">
    <source>
        <dbReference type="ARBA" id="ARBA00022692"/>
    </source>
</evidence>
<protein>
    <recommendedName>
        <fullName evidence="6">Integral membrane bound transporter domain-containing protein</fullName>
    </recommendedName>
</protein>
<evidence type="ECO:0000259" key="6">
    <source>
        <dbReference type="Pfam" id="PF13515"/>
    </source>
</evidence>
<feature type="transmembrane region" description="Helical" evidence="5">
    <location>
        <begin position="175"/>
        <end position="198"/>
    </location>
</feature>
<feature type="transmembrane region" description="Helical" evidence="5">
    <location>
        <begin position="754"/>
        <end position="773"/>
    </location>
</feature>
<evidence type="ECO:0000256" key="5">
    <source>
        <dbReference type="SAM" id="Phobius"/>
    </source>
</evidence>
<dbReference type="PANTHER" id="PTHR47804:SF1">
    <property type="entry name" value="DUF2421 DOMAIN-CONTAINING PROTEIN"/>
    <property type="match status" value="1"/>
</dbReference>
<dbReference type="Proteomes" id="UP000034164">
    <property type="component" value="Unassembled WGS sequence"/>
</dbReference>
<keyword evidence="4 5" id="KW-0472">Membrane</keyword>
<reference evidence="8" key="1">
    <citation type="journal article" date="2015" name="PLoS Genet.">
        <title>The dynamic genome and transcriptome of the human fungal pathogen Blastomyces and close relative Emmonsia.</title>
        <authorList>
            <person name="Munoz J.F."/>
            <person name="Gauthier G.M."/>
            <person name="Desjardins C.A."/>
            <person name="Gallo J.E."/>
            <person name="Holder J."/>
            <person name="Sullivan T.D."/>
            <person name="Marty A.J."/>
            <person name="Carmen J.C."/>
            <person name="Chen Z."/>
            <person name="Ding L."/>
            <person name="Gujja S."/>
            <person name="Magrini V."/>
            <person name="Misas E."/>
            <person name="Mitreva M."/>
            <person name="Priest M."/>
            <person name="Saif S."/>
            <person name="Whiston E.A."/>
            <person name="Young S."/>
            <person name="Zeng Q."/>
            <person name="Goldman W.E."/>
            <person name="Mardis E.R."/>
            <person name="Taylor J.W."/>
            <person name="McEwen J.G."/>
            <person name="Clay O.K."/>
            <person name="Klein B.S."/>
            <person name="Cuomo C.A."/>
        </authorList>
    </citation>
    <scope>NUCLEOTIDE SEQUENCE [LARGE SCALE GENOMIC DNA]</scope>
    <source>
        <strain evidence="8">UAMH 3008</strain>
    </source>
</reference>
<accession>A0A0G2J6I3</accession>